<dbReference type="STRING" id="5786.F1A3R0"/>
<dbReference type="OrthoDB" id="19996at2759"/>
<dbReference type="RefSeq" id="XP_003294304.1">
    <property type="nucleotide sequence ID" value="XM_003294256.1"/>
</dbReference>
<feature type="domain" description="DM14" evidence="2">
    <location>
        <begin position="138"/>
        <end position="196"/>
    </location>
</feature>
<dbReference type="PANTHER" id="PTHR13076">
    <property type="entry name" value="COILED-COIL AND C2 DOMAIN-CONTAINING PROTEIN 1-LIKE"/>
    <property type="match status" value="1"/>
</dbReference>
<feature type="compositionally biased region" description="Basic and acidic residues" evidence="1">
    <location>
        <begin position="567"/>
        <end position="578"/>
    </location>
</feature>
<dbReference type="KEGG" id="dpp:DICPUDRAFT_99916"/>
<dbReference type="eggNOG" id="KOG3837">
    <property type="taxonomic scope" value="Eukaryota"/>
</dbReference>
<dbReference type="GO" id="GO:0001227">
    <property type="term" value="F:DNA-binding transcription repressor activity, RNA polymerase II-specific"/>
    <property type="evidence" value="ECO:0007669"/>
    <property type="project" value="InterPro"/>
</dbReference>
<name>F1A3R0_DICPU</name>
<keyword evidence="4" id="KW-1185">Reference proteome</keyword>
<feature type="compositionally biased region" description="Low complexity" evidence="1">
    <location>
        <begin position="92"/>
        <end position="105"/>
    </location>
</feature>
<feature type="region of interest" description="Disordered" evidence="1">
    <location>
        <begin position="187"/>
        <end position="250"/>
    </location>
</feature>
<feature type="compositionally biased region" description="Low complexity" evidence="1">
    <location>
        <begin position="201"/>
        <end position="224"/>
    </location>
</feature>
<proteinExistence type="predicted"/>
<dbReference type="FunCoup" id="F1A3R0">
    <property type="interactions" value="43"/>
</dbReference>
<dbReference type="AlphaFoldDB" id="F1A3R0"/>
<dbReference type="Proteomes" id="UP000001064">
    <property type="component" value="Unassembled WGS sequence"/>
</dbReference>
<dbReference type="InterPro" id="IPR039725">
    <property type="entry name" value="CC2D1A/B"/>
</dbReference>
<dbReference type="OMA" id="PPLHYEQ"/>
<feature type="region of interest" description="Disordered" evidence="1">
    <location>
        <begin position="1"/>
        <end position="28"/>
    </location>
</feature>
<reference evidence="4" key="1">
    <citation type="journal article" date="2011" name="Genome Biol.">
        <title>Comparative genomics of the social amoebae Dictyostelium discoideum and Dictyostelium purpureum.</title>
        <authorList>
            <consortium name="US DOE Joint Genome Institute (JGI-PGF)"/>
            <person name="Sucgang R."/>
            <person name="Kuo A."/>
            <person name="Tian X."/>
            <person name="Salerno W."/>
            <person name="Parikh A."/>
            <person name="Feasley C.L."/>
            <person name="Dalin E."/>
            <person name="Tu H."/>
            <person name="Huang E."/>
            <person name="Barry K."/>
            <person name="Lindquist E."/>
            <person name="Shapiro H."/>
            <person name="Bruce D."/>
            <person name="Schmutz J."/>
            <person name="Salamov A."/>
            <person name="Fey P."/>
            <person name="Gaudet P."/>
            <person name="Anjard C."/>
            <person name="Babu M.M."/>
            <person name="Basu S."/>
            <person name="Bushmanova Y."/>
            <person name="van der Wel H."/>
            <person name="Katoh-Kurasawa M."/>
            <person name="Dinh C."/>
            <person name="Coutinho P.M."/>
            <person name="Saito T."/>
            <person name="Elias M."/>
            <person name="Schaap P."/>
            <person name="Kay R.R."/>
            <person name="Henrissat B."/>
            <person name="Eichinger L."/>
            <person name="Rivero F."/>
            <person name="Putnam N.H."/>
            <person name="West C.M."/>
            <person name="Loomis W.F."/>
            <person name="Chisholm R.L."/>
            <person name="Shaulsky G."/>
            <person name="Strassmann J.E."/>
            <person name="Queller D.C."/>
            <person name="Kuspa A."/>
            <person name="Grigoriev I.V."/>
        </authorList>
    </citation>
    <scope>NUCLEOTIDE SEQUENCE [LARGE SCALE GENOMIC DNA]</scope>
    <source>
        <strain evidence="4">QSDP1</strain>
    </source>
</reference>
<feature type="compositionally biased region" description="Low complexity" evidence="1">
    <location>
        <begin position="516"/>
        <end position="561"/>
    </location>
</feature>
<feature type="compositionally biased region" description="Pro residues" evidence="1">
    <location>
        <begin position="225"/>
        <end position="246"/>
    </location>
</feature>
<gene>
    <name evidence="3" type="ORF">DICPUDRAFT_99916</name>
</gene>
<dbReference type="InParanoid" id="F1A3R0"/>
<evidence type="ECO:0000313" key="4">
    <source>
        <dbReference type="Proteomes" id="UP000001064"/>
    </source>
</evidence>
<feature type="compositionally biased region" description="Pro residues" evidence="1">
    <location>
        <begin position="505"/>
        <end position="515"/>
    </location>
</feature>
<feature type="region of interest" description="Disordered" evidence="1">
    <location>
        <begin position="67"/>
        <end position="86"/>
    </location>
</feature>
<evidence type="ECO:0000259" key="2">
    <source>
        <dbReference type="SMART" id="SM00685"/>
    </source>
</evidence>
<dbReference type="InterPro" id="IPR006608">
    <property type="entry name" value="CC2D1A/B_DM14"/>
</dbReference>
<evidence type="ECO:0000256" key="1">
    <source>
        <dbReference type="SAM" id="MobiDB-lite"/>
    </source>
</evidence>
<dbReference type="EMBL" id="GL871472">
    <property type="protein sequence ID" value="EGC29169.1"/>
    <property type="molecule type" value="Genomic_DNA"/>
</dbReference>
<evidence type="ECO:0000313" key="3">
    <source>
        <dbReference type="EMBL" id="EGC29169.1"/>
    </source>
</evidence>
<dbReference type="GeneID" id="10506459"/>
<protein>
    <recommendedName>
        <fullName evidence="2">DM14 domain-containing protein</fullName>
    </recommendedName>
</protein>
<dbReference type="VEuPathDB" id="AmoebaDB:DICPUDRAFT_99916"/>
<organism evidence="3 4">
    <name type="scientific">Dictyostelium purpureum</name>
    <name type="common">Slime mold</name>
    <dbReference type="NCBI Taxonomy" id="5786"/>
    <lineage>
        <taxon>Eukaryota</taxon>
        <taxon>Amoebozoa</taxon>
        <taxon>Evosea</taxon>
        <taxon>Eumycetozoa</taxon>
        <taxon>Dictyostelia</taxon>
        <taxon>Dictyosteliales</taxon>
        <taxon>Dictyosteliaceae</taxon>
        <taxon>Dictyostelium</taxon>
    </lineage>
</organism>
<sequence>MFGSNKKKQTGSPTIPNNTGMEEEPIPTVDFNQIDKLLNSDIRDDDIQLTDADLEDPELLAQLSQIEGDGIPKPTPKPLPHPVSKTVTATTTTTVKKAAATPQPKVKTEEDELRDLMDFDNDTNDINKEEDIIDHKLIKNLEERLIFYRKWAVYSNQQGDRAESLKYMKASKLIESALENLKEGLPVETSTLPPHLPLPPQSQSQQPQPQQPQTPQRVATSTPTSPKPLPSPPTPQRVVNKPPPIQSPKIEILSKETIEAEERIQTWDLIEEDFRRKHYNLTSEAVRLRDIDKITAIHLLKESKGVHAIIDQININRKLGLNPPPFHFDEKTTSTEISFPDIKENEMVIKISDGVDLSKALHGDFTISGEIPYPSPETPTKFQSNSIGLNDPNFSYTSKVQIERKKTLQRCLEKKKMTLVFYSTKMFFMKSVVGKCEVRMADLLTKCEFNEKVPILKDGSKKETGSFINVNIRMRTPLLQKEMKVVKERVLVLDSPITIDKSPQPSQPQPQPPQPQQTQEQQQPQQTTTITTKSSETITTKPDNPTTSTTTSPTVTTTTVTAPSQEKPAEKPSDKPAEKSTANDNDKTDDEEVDDLDKVVSNDVLEMILETTKQQLASQGPKQDLLDRKQAVELKLMILETNVSAGILTMDAYMEQLQKATANDIKLAIELKKKGRQDLAVKLMQRVSIMKKEMEGGDE</sequence>
<feature type="compositionally biased region" description="Polar residues" evidence="1">
    <location>
        <begin position="10"/>
        <end position="20"/>
    </location>
</feature>
<feature type="region of interest" description="Disordered" evidence="1">
    <location>
        <begin position="92"/>
        <end position="112"/>
    </location>
</feature>
<accession>F1A3R0</accession>
<dbReference type="SMART" id="SM00685">
    <property type="entry name" value="DM14"/>
    <property type="match status" value="1"/>
</dbReference>
<feature type="region of interest" description="Disordered" evidence="1">
    <location>
        <begin position="498"/>
        <end position="596"/>
    </location>
</feature>
<dbReference type="PANTHER" id="PTHR13076:SF9">
    <property type="entry name" value="COILED-COIL AND C2 DOMAIN-CONTAINING PROTEIN 1-LIKE"/>
    <property type="match status" value="1"/>
</dbReference>